<dbReference type="GO" id="GO:0000730">
    <property type="term" value="P:DNA recombinase assembly"/>
    <property type="evidence" value="ECO:0007669"/>
    <property type="project" value="EnsemblFungi"/>
</dbReference>
<dbReference type="VEuPathDB" id="FungiDB:B1J91_K10142g"/>
<evidence type="ECO:0000313" key="2">
    <source>
        <dbReference type="Proteomes" id="UP000054886"/>
    </source>
</evidence>
<dbReference type="EMBL" id="LLZZ01000124">
    <property type="protein sequence ID" value="KTB02543.1"/>
    <property type="molecule type" value="Genomic_DNA"/>
</dbReference>
<proteinExistence type="predicted"/>
<name>A0A0W0D7Y4_CANGB</name>
<protein>
    <submittedName>
        <fullName evidence="1">Suppressor of hydroxyurea sensitivity protein 2</fullName>
    </submittedName>
</protein>
<dbReference type="VEuPathDB" id="FungiDB:GWK60_K09933"/>
<dbReference type="GO" id="GO:0043007">
    <property type="term" value="P:maintenance of rDNA"/>
    <property type="evidence" value="ECO:0007669"/>
    <property type="project" value="EnsemblFungi"/>
</dbReference>
<reference evidence="1 2" key="1">
    <citation type="submission" date="2015-10" db="EMBL/GenBank/DDBJ databases">
        <title>Draft genomes sequences of Candida glabrata isolates 1A, 1B, 2A, 2B, 3A and 3B.</title>
        <authorList>
            <person name="Haavelsrud O.E."/>
            <person name="Gaustad P."/>
        </authorList>
    </citation>
    <scope>NUCLEOTIDE SEQUENCE [LARGE SCALE GENOMIC DNA]</scope>
    <source>
        <strain evidence="1">910700640</strain>
    </source>
</reference>
<sequence>MNEDASVINYSEIFSTLVKDDGVDDMVASFLYYMFPRELFIRGLSLLESSDMFIYVFDAMKGESSESEVSTDVDTSVNLSSKENIATSTTATQINAKDNSVDVTKNYLNKLYEDDDLLQYRLIVKSSSSDGIETPVYVDLHNWLCSCEEYTEIMRECLLADKDLVQEFVQLIDDFSCFRDDTFGQIEAHSLSLQKYVNTKKLLCPHLLAYSIILLSSPKVLRHYTVEKAGVIVIPITSIDEWLKLHINVLYSEKK</sequence>
<gene>
    <name evidence="1" type="ORF">AO440_003679</name>
</gene>
<dbReference type="Proteomes" id="UP000054886">
    <property type="component" value="Unassembled WGS sequence"/>
</dbReference>
<dbReference type="GO" id="GO:0035861">
    <property type="term" value="C:site of double-strand break"/>
    <property type="evidence" value="ECO:0007669"/>
    <property type="project" value="EnsemblFungi"/>
</dbReference>
<comment type="caution">
    <text evidence="1">The sequence shown here is derived from an EMBL/GenBank/DDBJ whole genome shotgun (WGS) entry which is preliminary data.</text>
</comment>
<organism evidence="1 2">
    <name type="scientific">Candida glabrata</name>
    <name type="common">Yeast</name>
    <name type="synonym">Torulopsis glabrata</name>
    <dbReference type="NCBI Taxonomy" id="5478"/>
    <lineage>
        <taxon>Eukaryota</taxon>
        <taxon>Fungi</taxon>
        <taxon>Dikarya</taxon>
        <taxon>Ascomycota</taxon>
        <taxon>Saccharomycotina</taxon>
        <taxon>Saccharomycetes</taxon>
        <taxon>Saccharomycetales</taxon>
        <taxon>Saccharomycetaceae</taxon>
        <taxon>Nakaseomyces</taxon>
    </lineage>
</organism>
<dbReference type="VEuPathDB" id="FungiDB:GVI51_K09977"/>
<dbReference type="AlphaFoldDB" id="A0A0W0D7Y4"/>
<dbReference type="GO" id="GO:0097196">
    <property type="term" value="C:Shu complex"/>
    <property type="evidence" value="ECO:0007669"/>
    <property type="project" value="EnsemblFungi"/>
</dbReference>
<accession>A0A0W0D7Y4</accession>
<evidence type="ECO:0000313" key="1">
    <source>
        <dbReference type="EMBL" id="KTB02543.1"/>
    </source>
</evidence>
<dbReference type="VEuPathDB" id="FungiDB:CAGL0K10142g"/>